<dbReference type="OrthoDB" id="6388250at2"/>
<dbReference type="EMBL" id="BAEP01000089">
    <property type="protein sequence ID" value="GAC26828.1"/>
    <property type="molecule type" value="Genomic_DNA"/>
</dbReference>
<accession>K6ZD12</accession>
<comment type="caution">
    <text evidence="2">The sequence shown here is derived from an EMBL/GenBank/DDBJ whole genome shotgun (WGS) entry which is preliminary data.</text>
</comment>
<sequence length="75" mass="8542">MLPVKKRFSKTRLLKRSVALTFGLLAFGFCNSLQSDAYFPLNDTEHFALQGEYTNAQYAQQGLAQSYSGMFWHSL</sequence>
<gene>
    <name evidence="2" type="ORF">GMES_4562</name>
</gene>
<dbReference type="AlphaFoldDB" id="K6ZD12"/>
<keyword evidence="1" id="KW-0732">Signal</keyword>
<protein>
    <submittedName>
        <fullName evidence="2">Uncharacterized protein</fullName>
    </submittedName>
</protein>
<proteinExistence type="predicted"/>
<evidence type="ECO:0000256" key="1">
    <source>
        <dbReference type="SAM" id="SignalP"/>
    </source>
</evidence>
<evidence type="ECO:0000313" key="3">
    <source>
        <dbReference type="Proteomes" id="UP000006263"/>
    </source>
</evidence>
<dbReference type="Proteomes" id="UP000006263">
    <property type="component" value="Unassembled WGS sequence"/>
</dbReference>
<dbReference type="RefSeq" id="WP_006994979.1">
    <property type="nucleotide sequence ID" value="NZ_BAEP01000089.1"/>
</dbReference>
<evidence type="ECO:0000313" key="2">
    <source>
        <dbReference type="EMBL" id="GAC26828.1"/>
    </source>
</evidence>
<feature type="chain" id="PRO_5003901962" evidence="1">
    <location>
        <begin position="38"/>
        <end position="75"/>
    </location>
</feature>
<organism evidence="2 3">
    <name type="scientific">Paraglaciecola mesophila KMM 241</name>
    <dbReference type="NCBI Taxonomy" id="1128912"/>
    <lineage>
        <taxon>Bacteria</taxon>
        <taxon>Pseudomonadati</taxon>
        <taxon>Pseudomonadota</taxon>
        <taxon>Gammaproteobacteria</taxon>
        <taxon>Alteromonadales</taxon>
        <taxon>Alteromonadaceae</taxon>
        <taxon>Paraglaciecola</taxon>
    </lineage>
</organism>
<feature type="signal peptide" evidence="1">
    <location>
        <begin position="1"/>
        <end position="37"/>
    </location>
</feature>
<reference evidence="2 3" key="1">
    <citation type="journal article" date="2017" name="Antonie Van Leeuwenhoek">
        <title>Rhizobium rhizosphaerae sp. nov., a novel species isolated from rice rhizosphere.</title>
        <authorList>
            <person name="Zhao J.J."/>
            <person name="Zhang J."/>
            <person name="Zhang R.J."/>
            <person name="Zhang C.W."/>
            <person name="Yin H.Q."/>
            <person name="Zhang X.X."/>
        </authorList>
    </citation>
    <scope>NUCLEOTIDE SEQUENCE [LARGE SCALE GENOMIC DNA]</scope>
    <source>
        <strain evidence="2 3">KMM 241</strain>
    </source>
</reference>
<name>K6ZD12_9ALTE</name>